<sequence length="53" mass="5643">MAFLVGGAISSIPAMTAVWSIVNLSIFIAYLTLGIGEAIICGIFYQIYSSELL</sequence>
<name>A0A381TDP5_9ZZZZ</name>
<evidence type="ECO:0000313" key="2">
    <source>
        <dbReference type="EMBL" id="SVA13879.1"/>
    </source>
</evidence>
<keyword evidence="1" id="KW-1133">Transmembrane helix</keyword>
<accession>A0A381TDP5</accession>
<organism evidence="2">
    <name type="scientific">marine metagenome</name>
    <dbReference type="NCBI Taxonomy" id="408172"/>
    <lineage>
        <taxon>unclassified sequences</taxon>
        <taxon>metagenomes</taxon>
        <taxon>ecological metagenomes</taxon>
    </lineage>
</organism>
<evidence type="ECO:0000256" key="1">
    <source>
        <dbReference type="SAM" id="Phobius"/>
    </source>
</evidence>
<dbReference type="AlphaFoldDB" id="A0A381TDP5"/>
<protein>
    <submittedName>
        <fullName evidence="2">Uncharacterized protein</fullName>
    </submittedName>
</protein>
<proteinExistence type="predicted"/>
<reference evidence="2" key="1">
    <citation type="submission" date="2018-05" db="EMBL/GenBank/DDBJ databases">
        <authorList>
            <person name="Lanie J.A."/>
            <person name="Ng W.-L."/>
            <person name="Kazmierczak K.M."/>
            <person name="Andrzejewski T.M."/>
            <person name="Davidsen T.M."/>
            <person name="Wayne K.J."/>
            <person name="Tettelin H."/>
            <person name="Glass J.I."/>
            <person name="Rusch D."/>
            <person name="Podicherti R."/>
            <person name="Tsui H.-C.T."/>
            <person name="Winkler M.E."/>
        </authorList>
    </citation>
    <scope>NUCLEOTIDE SEQUENCE</scope>
</reference>
<keyword evidence="1" id="KW-0472">Membrane</keyword>
<keyword evidence="1" id="KW-0812">Transmembrane</keyword>
<gene>
    <name evidence="2" type="ORF">METZ01_LOCUS66733</name>
</gene>
<dbReference type="EMBL" id="UINC01004377">
    <property type="protein sequence ID" value="SVA13879.1"/>
    <property type="molecule type" value="Genomic_DNA"/>
</dbReference>
<feature type="transmembrane region" description="Helical" evidence="1">
    <location>
        <begin position="26"/>
        <end position="48"/>
    </location>
</feature>